<keyword evidence="1" id="KW-0732">Signal</keyword>
<name>A0A4Q7N0G2_9BACT</name>
<evidence type="ECO:0000313" key="3">
    <source>
        <dbReference type="Proteomes" id="UP000293874"/>
    </source>
</evidence>
<gene>
    <name evidence="2" type="ORF">EV199_0604</name>
</gene>
<proteinExistence type="predicted"/>
<organism evidence="2 3">
    <name type="scientific">Pseudobacter ginsenosidimutans</name>
    <dbReference type="NCBI Taxonomy" id="661488"/>
    <lineage>
        <taxon>Bacteria</taxon>
        <taxon>Pseudomonadati</taxon>
        <taxon>Bacteroidota</taxon>
        <taxon>Chitinophagia</taxon>
        <taxon>Chitinophagales</taxon>
        <taxon>Chitinophagaceae</taxon>
        <taxon>Pseudobacter</taxon>
    </lineage>
</organism>
<dbReference type="EMBL" id="SGXA01000001">
    <property type="protein sequence ID" value="RZS74753.1"/>
    <property type="molecule type" value="Genomic_DNA"/>
</dbReference>
<dbReference type="AlphaFoldDB" id="A0A4Q7N0G2"/>
<reference evidence="2 3" key="1">
    <citation type="submission" date="2019-02" db="EMBL/GenBank/DDBJ databases">
        <title>Genomic Encyclopedia of Type Strains, Phase IV (KMG-IV): sequencing the most valuable type-strain genomes for metagenomic binning, comparative biology and taxonomic classification.</title>
        <authorList>
            <person name="Goeker M."/>
        </authorList>
    </citation>
    <scope>NUCLEOTIDE SEQUENCE [LARGE SCALE GENOMIC DNA]</scope>
    <source>
        <strain evidence="2 3">DSM 18116</strain>
    </source>
</reference>
<comment type="caution">
    <text evidence="2">The sequence shown here is derived from an EMBL/GenBank/DDBJ whole genome shotgun (WGS) entry which is preliminary data.</text>
</comment>
<dbReference type="InterPro" id="IPR026444">
    <property type="entry name" value="Secre_tail"/>
</dbReference>
<sequence>MRYLLLSICSALLWLQGSSQLSVGSTDPLYIQSGTTFFVDSLVLIPSTNTTVSNTNLTKSYSSISGPGGALSITRVYNFSTALPTYNGEAGIIYDDAELAGNPEASLRIAYRTGPTWTTTTSGNVDPVANFVSYTATGQIYDQITATQAGAVLPVTFTNFVATLQNNYVHLNWAMGDITGLLNFDVQYSDNGRNWSTAGSVSAPANTRDFSFQHSDLNFTNRFYRIQANEVNGIRTYSKLAAVRKGETASSVSIIRKGSGTVLFFNGSVPGVIQVYDVSGRLLMSRNVQQQQVEIQGISSGAYIIHYVIDGKKMSKMIQL</sequence>
<feature type="chain" id="PRO_5020923587" evidence="1">
    <location>
        <begin position="22"/>
        <end position="320"/>
    </location>
</feature>
<evidence type="ECO:0000313" key="2">
    <source>
        <dbReference type="EMBL" id="RZS74753.1"/>
    </source>
</evidence>
<feature type="signal peptide" evidence="1">
    <location>
        <begin position="1"/>
        <end position="21"/>
    </location>
</feature>
<dbReference type="NCBIfam" id="TIGR04183">
    <property type="entry name" value="Por_Secre_tail"/>
    <property type="match status" value="1"/>
</dbReference>
<keyword evidence="3" id="KW-1185">Reference proteome</keyword>
<accession>A0A4Q7N0G2</accession>
<protein>
    <submittedName>
        <fullName evidence="2">Putative secreted protein (Por secretion system target)</fullName>
    </submittedName>
</protein>
<evidence type="ECO:0000256" key="1">
    <source>
        <dbReference type="SAM" id="SignalP"/>
    </source>
</evidence>
<dbReference type="Proteomes" id="UP000293874">
    <property type="component" value="Unassembled WGS sequence"/>
</dbReference>
<dbReference type="RefSeq" id="WP_158643978.1">
    <property type="nucleotide sequence ID" value="NZ_CP042431.1"/>
</dbReference>
<dbReference type="OrthoDB" id="933627at2"/>